<dbReference type="InterPro" id="IPR042525">
    <property type="entry name" value="Rad52_Rad59_Rad22_sf"/>
</dbReference>
<dbReference type="InterPro" id="IPR041247">
    <property type="entry name" value="Rad52_fam"/>
</dbReference>
<keyword evidence="3" id="KW-0233">DNA recombination</keyword>
<dbReference type="STRING" id="1176355.A0A4Q9KYU6"/>
<dbReference type="VEuPathDB" id="MicrosporidiaDB:CWI37_1093p0020"/>
<dbReference type="SUPFAM" id="SSF54768">
    <property type="entry name" value="dsRNA-binding domain-like"/>
    <property type="match status" value="1"/>
</dbReference>
<evidence type="ECO:0000313" key="6">
    <source>
        <dbReference type="EMBL" id="TBU10063.1"/>
    </source>
</evidence>
<dbReference type="Proteomes" id="UP000292282">
    <property type="component" value="Unassembled WGS sequence"/>
</dbReference>
<comment type="similarity">
    <text evidence="1">Belongs to the RAD52 family.</text>
</comment>
<comment type="caution">
    <text evidence="5">The sequence shown here is derived from an EMBL/GenBank/DDBJ whole genome shotgun (WGS) entry which is preliminary data.</text>
</comment>
<proteinExistence type="inferred from homology"/>
<evidence type="ECO:0000256" key="4">
    <source>
        <dbReference type="ARBA" id="ARBA00023204"/>
    </source>
</evidence>
<dbReference type="EMBL" id="PITJ01001093">
    <property type="protein sequence ID" value="TBU00164.1"/>
    <property type="molecule type" value="Genomic_DNA"/>
</dbReference>
<name>A0A4Q9KYU6_9MICR</name>
<dbReference type="NCBIfam" id="TIGR00607">
    <property type="entry name" value="rad52"/>
    <property type="match status" value="1"/>
</dbReference>
<dbReference type="GO" id="GO:0045002">
    <property type="term" value="P:double-strand break repair via single-strand annealing"/>
    <property type="evidence" value="ECO:0007669"/>
    <property type="project" value="InterPro"/>
</dbReference>
<gene>
    <name evidence="5" type="ORF">CWI37_1093p0020</name>
    <name evidence="6" type="ORF">CWI38_2056p0020</name>
</gene>
<keyword evidence="7" id="KW-1185">Reference proteome</keyword>
<dbReference type="AlphaFoldDB" id="A0A4Q9KYU6"/>
<evidence type="ECO:0000313" key="8">
    <source>
        <dbReference type="Proteomes" id="UP000292362"/>
    </source>
</evidence>
<dbReference type="Proteomes" id="UP000292362">
    <property type="component" value="Unassembled WGS sequence"/>
</dbReference>
<evidence type="ECO:0000313" key="7">
    <source>
        <dbReference type="Proteomes" id="UP000292282"/>
    </source>
</evidence>
<dbReference type="Gene3D" id="3.30.390.80">
    <property type="entry name" value="DNA repair protein Rad52/59/22"/>
    <property type="match status" value="1"/>
</dbReference>
<dbReference type="FunFam" id="3.30.390.80:FF:000001">
    <property type="entry name" value="DNA repair protein RAD52 homolog"/>
    <property type="match status" value="1"/>
</dbReference>
<organism evidence="5 8">
    <name type="scientific">Hamiltosporidium tvaerminnensis</name>
    <dbReference type="NCBI Taxonomy" id="1176355"/>
    <lineage>
        <taxon>Eukaryota</taxon>
        <taxon>Fungi</taxon>
        <taxon>Fungi incertae sedis</taxon>
        <taxon>Microsporidia</taxon>
        <taxon>Dubosqiidae</taxon>
        <taxon>Hamiltosporidium</taxon>
    </lineage>
</organism>
<dbReference type="InterPro" id="IPR007232">
    <property type="entry name" value="Rad52_Rad59_Rad22"/>
</dbReference>
<dbReference type="Pfam" id="PF04098">
    <property type="entry name" value="Rad52_Rad22"/>
    <property type="match status" value="1"/>
</dbReference>
<dbReference type="VEuPathDB" id="MicrosporidiaDB:CWI38_2056p0020"/>
<evidence type="ECO:0000256" key="2">
    <source>
        <dbReference type="ARBA" id="ARBA00022763"/>
    </source>
</evidence>
<accession>A0A4Q9KYU6</accession>
<protein>
    <submittedName>
        <fullName evidence="5">DNA repair and recombination protein Rad52</fullName>
    </submittedName>
</protein>
<reference evidence="7 8" key="1">
    <citation type="submission" date="2017-12" db="EMBL/GenBank/DDBJ databases">
        <authorList>
            <person name="Pombert J.-F."/>
            <person name="Haag K.L."/>
            <person name="Ebert D."/>
        </authorList>
    </citation>
    <scope>NUCLEOTIDE SEQUENCE [LARGE SCALE GENOMIC DNA]</scope>
    <source>
        <strain evidence="5">FI-OER-3-3</strain>
        <strain evidence="6">IL-G-3</strain>
    </source>
</reference>
<evidence type="ECO:0000313" key="5">
    <source>
        <dbReference type="EMBL" id="TBU00164.1"/>
    </source>
</evidence>
<keyword evidence="4" id="KW-0234">DNA repair</keyword>
<dbReference type="PANTHER" id="PTHR12132">
    <property type="entry name" value="DNA REPAIR AND RECOMBINATION PROTEIN RAD52, RAD59"/>
    <property type="match status" value="1"/>
</dbReference>
<dbReference type="GO" id="GO:0005634">
    <property type="term" value="C:nucleus"/>
    <property type="evidence" value="ECO:0007669"/>
    <property type="project" value="InterPro"/>
</dbReference>
<dbReference type="GO" id="GO:0000730">
    <property type="term" value="P:DNA recombinase assembly"/>
    <property type="evidence" value="ECO:0007669"/>
    <property type="project" value="InterPro"/>
</dbReference>
<dbReference type="GO" id="GO:0006312">
    <property type="term" value="P:mitotic recombination"/>
    <property type="evidence" value="ECO:0007669"/>
    <property type="project" value="TreeGrafter"/>
</dbReference>
<dbReference type="OrthoDB" id="206565at2759"/>
<evidence type="ECO:0000256" key="3">
    <source>
        <dbReference type="ARBA" id="ARBA00023172"/>
    </source>
</evidence>
<sequence>MKKEKNNDSSISLSRRNKISKELEKRLGPEFISYRPGFGGSKVAYIEGWTAIALANKIFGYDGWSSEIKNMNIDYMDVENKKVSIGVSCVIRITLQNGNYKEDVGFGSSENQRFKSEAYQKAKKEAATDALKRALRQFGNCLGNCCYDKEFLKDIQKITKQENHKIDTNNLFRRYEFFKYEGLNTKENSSDMSFEMGNLDSNI</sequence>
<dbReference type="PANTHER" id="PTHR12132:SF1">
    <property type="entry name" value="DNA REPAIR PROTEIN RAD52 HOMOLOG"/>
    <property type="match status" value="1"/>
</dbReference>
<keyword evidence="2" id="KW-0227">DNA damage</keyword>
<evidence type="ECO:0000256" key="1">
    <source>
        <dbReference type="ARBA" id="ARBA00006638"/>
    </source>
</evidence>
<dbReference type="EMBL" id="PITK01002056">
    <property type="protein sequence ID" value="TBU10063.1"/>
    <property type="molecule type" value="Genomic_DNA"/>
</dbReference>
<dbReference type="GO" id="GO:0003697">
    <property type="term" value="F:single-stranded DNA binding"/>
    <property type="evidence" value="ECO:0007669"/>
    <property type="project" value="UniProtKB-ARBA"/>
</dbReference>
<dbReference type="InterPro" id="IPR004585">
    <property type="entry name" value="DNA_recomb/repair_Rad52"/>
</dbReference>